<accession>A0A8S5USX4</accession>
<proteinExistence type="predicted"/>
<sequence length="270" mass="31720">MFIEFNLIFIKEENINRVRHDIKAITEGNSKFPSKIKDDEVLLPTTLLATHSKQFTKYPVEILAVENFAKLDQATQIAFIRHAEVLVPIRLEAKEGNEYLHIDIDDICHLLKVKDQHDRNLLGHRINDFLVESEAYLEFIANISTKTFTFILGDKFPKEHKVITKMTFAPQTNRFTHSASFREVEGKADTNYDLFVKGKEKKWVTRIEHRYEIDHYSNTNYLKAVKELARLIEVTTKNYILPEYEKHVDPIKIMTEFSVFWKECLPMDSQ</sequence>
<reference evidence="1" key="1">
    <citation type="journal article" date="2021" name="Proc. Natl. Acad. Sci. U.S.A.">
        <title>A Catalog of Tens of Thousands of Viruses from Human Metagenomes Reveals Hidden Associations with Chronic Diseases.</title>
        <authorList>
            <person name="Tisza M.J."/>
            <person name="Buck C.B."/>
        </authorList>
    </citation>
    <scope>NUCLEOTIDE SEQUENCE</scope>
    <source>
        <strain evidence="1">CtijX18</strain>
    </source>
</reference>
<evidence type="ECO:0000313" key="1">
    <source>
        <dbReference type="EMBL" id="DAF97531.1"/>
    </source>
</evidence>
<organism evidence="1">
    <name type="scientific">Myoviridae sp. ctijX18</name>
    <dbReference type="NCBI Taxonomy" id="2825154"/>
    <lineage>
        <taxon>Viruses</taxon>
        <taxon>Duplodnaviria</taxon>
        <taxon>Heunggongvirae</taxon>
        <taxon>Uroviricota</taxon>
        <taxon>Caudoviricetes</taxon>
    </lineage>
</organism>
<dbReference type="EMBL" id="BK016133">
    <property type="protein sequence ID" value="DAF97531.1"/>
    <property type="molecule type" value="Genomic_DNA"/>
</dbReference>
<protein>
    <submittedName>
        <fullName evidence="1">Uncharacterized protein</fullName>
    </submittedName>
</protein>
<name>A0A8S5USX4_9CAUD</name>